<evidence type="ECO:0000259" key="4">
    <source>
        <dbReference type="PROSITE" id="PS51166"/>
    </source>
</evidence>
<dbReference type="GO" id="GO:0046475">
    <property type="term" value="P:glycerophospholipid catabolic process"/>
    <property type="evidence" value="ECO:0007669"/>
    <property type="project" value="TreeGrafter"/>
</dbReference>
<dbReference type="PROSITE" id="PS51166">
    <property type="entry name" value="CBM20"/>
    <property type="match status" value="1"/>
</dbReference>
<dbReference type="Pfam" id="PF00686">
    <property type="entry name" value="CBM_20"/>
    <property type="match status" value="1"/>
</dbReference>
<feature type="domain" description="GP-PDE" evidence="5">
    <location>
        <begin position="320"/>
        <end position="621"/>
    </location>
</feature>
<protein>
    <submittedName>
        <fullName evidence="7">GP-PDE domain-containing protein</fullName>
    </submittedName>
</protein>
<dbReference type="SUPFAM" id="SSF49452">
    <property type="entry name" value="Starch-binding domain-like"/>
    <property type="match status" value="1"/>
</dbReference>
<proteinExistence type="inferred from homology"/>
<dbReference type="FunFam" id="3.20.20.190:FF:000032">
    <property type="entry name" value="Glycerophosphoryl diester phosphodiesterase, putative"/>
    <property type="match status" value="1"/>
</dbReference>
<evidence type="ECO:0000256" key="3">
    <source>
        <dbReference type="SAM" id="MobiDB-lite"/>
    </source>
</evidence>
<reference evidence="6" key="1">
    <citation type="journal article" date="2013" name="Genetics">
        <title>The draft genome and transcriptome of Panagrellus redivivus are shaped by the harsh demands of a free-living lifestyle.</title>
        <authorList>
            <person name="Srinivasan J."/>
            <person name="Dillman A.R."/>
            <person name="Macchietto M.G."/>
            <person name="Heikkinen L."/>
            <person name="Lakso M."/>
            <person name="Fracchia K.M."/>
            <person name="Antoshechkin I."/>
            <person name="Mortazavi A."/>
            <person name="Wong G."/>
            <person name="Sternberg P.W."/>
        </authorList>
    </citation>
    <scope>NUCLEOTIDE SEQUENCE [LARGE SCALE GENOMIC DNA]</scope>
    <source>
        <strain evidence="6">MT8872</strain>
    </source>
</reference>
<evidence type="ECO:0000259" key="5">
    <source>
        <dbReference type="PROSITE" id="PS51704"/>
    </source>
</evidence>
<dbReference type="InterPro" id="IPR013783">
    <property type="entry name" value="Ig-like_fold"/>
</dbReference>
<dbReference type="InterPro" id="IPR030395">
    <property type="entry name" value="GP_PDE_dom"/>
</dbReference>
<feature type="domain" description="CBM20" evidence="4">
    <location>
        <begin position="1"/>
        <end position="116"/>
    </location>
</feature>
<dbReference type="PANTHER" id="PTHR22958:SF1">
    <property type="entry name" value="GLYCEROPHOSPHOCHOLINE PHOSPHODIESTERASE GPCPD1"/>
    <property type="match status" value="1"/>
</dbReference>
<evidence type="ECO:0000256" key="2">
    <source>
        <dbReference type="ARBA" id="ARBA00022801"/>
    </source>
</evidence>
<reference evidence="7" key="2">
    <citation type="submission" date="2020-10" db="UniProtKB">
        <authorList>
            <consortium name="WormBaseParasite"/>
        </authorList>
    </citation>
    <scope>IDENTIFICATION</scope>
</reference>
<dbReference type="SMART" id="SM01065">
    <property type="entry name" value="CBM_2"/>
    <property type="match status" value="1"/>
</dbReference>
<dbReference type="InterPro" id="IPR017946">
    <property type="entry name" value="PLC-like_Pdiesterase_TIM-brl"/>
</dbReference>
<keyword evidence="6" id="KW-1185">Reference proteome</keyword>
<name>A0A7E4VXG1_PANRE</name>
<feature type="region of interest" description="Disordered" evidence="3">
    <location>
        <begin position="166"/>
        <end position="188"/>
    </location>
</feature>
<dbReference type="PANTHER" id="PTHR22958">
    <property type="entry name" value="GLYCEROPHOSPHORYL DIESTER PHOSPHODIESTERASE"/>
    <property type="match status" value="1"/>
</dbReference>
<dbReference type="SUPFAM" id="SSF51695">
    <property type="entry name" value="PLC-like phosphodiesterases"/>
    <property type="match status" value="1"/>
</dbReference>
<dbReference type="PROSITE" id="PS51704">
    <property type="entry name" value="GP_PDE"/>
    <property type="match status" value="1"/>
</dbReference>
<dbReference type="Pfam" id="PF25329">
    <property type="entry name" value="C2_GDE1"/>
    <property type="match status" value="1"/>
</dbReference>
<dbReference type="PROSITE" id="PS50007">
    <property type="entry name" value="PIPLC_X_DOMAIN"/>
    <property type="match status" value="1"/>
</dbReference>
<dbReference type="WBParaSite" id="Pan_g4628.t2">
    <property type="protein sequence ID" value="Pan_g4628.t2"/>
    <property type="gene ID" value="Pan_g4628"/>
</dbReference>
<dbReference type="GO" id="GO:0047389">
    <property type="term" value="F:glycerophosphocholine phosphodiesterase activity"/>
    <property type="evidence" value="ECO:0007669"/>
    <property type="project" value="TreeGrafter"/>
</dbReference>
<evidence type="ECO:0000313" key="7">
    <source>
        <dbReference type="WBParaSite" id="Pan_g4628.t2"/>
    </source>
</evidence>
<keyword evidence="2" id="KW-0378">Hydrolase</keyword>
<sequence length="733" mass="82620">MFTVHFAVTVAEARPTDFVFVTGSEEGLGSWDPTRALRLEPNEEGVFVGSVNLGDIKQLKFRYFLGYYLYHDATASSLIIRKWETHLSARCVLPAVEATKNGICRAKVNDVFGFHAGRQMLSDGWLIQDPTNAIHLTVTGEALKFYKSKHVCEKYRIKVTPMDLRNRDDTNPLDDDGDDTNDEPATPILSYSPTEIAVAGHNKPLGHDEPYYKLQNEFGEVFTNGTDYAMFRTYSVAVDYLGFKIEVFKATEDKLVAIGYALPSTLLNTYGKTSVPLLTTKGMPVGKIYLEYLFIRPIRTTNLTFSMDRSFIKHWKKRTTLEVGHRGMGNSYTQFAVARENTLHSLNRAAKHGADYVEFDVQLTKDRKPVIYHDFHVMVSVAKRSENEDKHAHQLAIKDLNMDQISLLHLDHVKHQGEGKDLENVTKVTPKALDEAADLQPFPTLEDALLYVDADVGFNVELKFPMIQADGIHECENYFEYNEFLDVILAAVFQNAKNRRIVFSSFCPDICMMIAAKQNKYPVLFLCCGSNTRHQVYQDIRTTTSLMAVNFAAASGILGVNFHSEDVLRDATPIAKAKQYGLISFVWGDELNNKDTVEYFKKVVGVDGVIYDRIGEMNPRASVFSLERAKKSELFGKKQPPSPVGGRANSAMHLFHRNSESNGTIEKFENDAYNVMNAYDKRHNGAVEWPIASKGPSRRRSPTAEDLERYFVASHGLIDGYMPRPLDTAARQA</sequence>
<dbReference type="InterPro" id="IPR051578">
    <property type="entry name" value="GDPD"/>
</dbReference>
<evidence type="ECO:0000256" key="1">
    <source>
        <dbReference type="ARBA" id="ARBA00007277"/>
    </source>
</evidence>
<dbReference type="InterPro" id="IPR057506">
    <property type="entry name" value="C2_GPCPD1"/>
</dbReference>
<organism evidence="6 7">
    <name type="scientific">Panagrellus redivivus</name>
    <name type="common">Microworm</name>
    <dbReference type="NCBI Taxonomy" id="6233"/>
    <lineage>
        <taxon>Eukaryota</taxon>
        <taxon>Metazoa</taxon>
        <taxon>Ecdysozoa</taxon>
        <taxon>Nematoda</taxon>
        <taxon>Chromadorea</taxon>
        <taxon>Rhabditida</taxon>
        <taxon>Tylenchina</taxon>
        <taxon>Panagrolaimomorpha</taxon>
        <taxon>Panagrolaimoidea</taxon>
        <taxon>Panagrolaimidae</taxon>
        <taxon>Panagrellus</taxon>
    </lineage>
</organism>
<evidence type="ECO:0000313" key="6">
    <source>
        <dbReference type="Proteomes" id="UP000492821"/>
    </source>
</evidence>
<dbReference type="GO" id="GO:2001070">
    <property type="term" value="F:starch binding"/>
    <property type="evidence" value="ECO:0007669"/>
    <property type="project" value="InterPro"/>
</dbReference>
<feature type="compositionally biased region" description="Acidic residues" evidence="3">
    <location>
        <begin position="171"/>
        <end position="182"/>
    </location>
</feature>
<dbReference type="Pfam" id="PF03009">
    <property type="entry name" value="GDPD"/>
    <property type="match status" value="1"/>
</dbReference>
<dbReference type="Gene3D" id="2.60.40.10">
    <property type="entry name" value="Immunoglobulins"/>
    <property type="match status" value="1"/>
</dbReference>
<dbReference type="Proteomes" id="UP000492821">
    <property type="component" value="Unassembled WGS sequence"/>
</dbReference>
<comment type="similarity">
    <text evidence="1">Belongs to the glycerophosphoryl diester phosphodiesterase family.</text>
</comment>
<dbReference type="AlphaFoldDB" id="A0A7E4VXG1"/>
<dbReference type="InterPro" id="IPR013784">
    <property type="entry name" value="Carb-bd-like_fold"/>
</dbReference>
<accession>A0A7E4VXG1</accession>
<dbReference type="InterPro" id="IPR002044">
    <property type="entry name" value="CBM20"/>
</dbReference>
<dbReference type="Gene3D" id="3.20.20.190">
    <property type="entry name" value="Phosphatidylinositol (PI) phosphodiesterase"/>
    <property type="match status" value="1"/>
</dbReference>